<dbReference type="Gene3D" id="3.30.70.1290">
    <property type="entry name" value="Transposase IS200-like"/>
    <property type="match status" value="1"/>
</dbReference>
<dbReference type="GO" id="GO:0006275">
    <property type="term" value="P:regulation of DNA replication"/>
    <property type="evidence" value="ECO:0007669"/>
    <property type="project" value="InterPro"/>
</dbReference>
<protein>
    <submittedName>
        <fullName evidence="3">Transposase</fullName>
    </submittedName>
</protein>
<accession>A0A5R9GS97</accession>
<dbReference type="GO" id="GO:0004803">
    <property type="term" value="F:transposase activity"/>
    <property type="evidence" value="ECO:0007669"/>
    <property type="project" value="InterPro"/>
</dbReference>
<dbReference type="InterPro" id="IPR002686">
    <property type="entry name" value="Transposase_17"/>
</dbReference>
<dbReference type="SMART" id="SM01321">
    <property type="entry name" value="Y1_Tnp"/>
    <property type="match status" value="1"/>
</dbReference>
<keyword evidence="4" id="KW-1185">Reference proteome</keyword>
<dbReference type="SUPFAM" id="SSF48295">
    <property type="entry name" value="TrpR-like"/>
    <property type="match status" value="1"/>
</dbReference>
<evidence type="ECO:0000313" key="4">
    <source>
        <dbReference type="Proteomes" id="UP000306585"/>
    </source>
</evidence>
<dbReference type="Pfam" id="PF01797">
    <property type="entry name" value="Y1_Tnp"/>
    <property type="match status" value="1"/>
</dbReference>
<evidence type="ECO:0000259" key="2">
    <source>
        <dbReference type="SMART" id="SM01321"/>
    </source>
</evidence>
<dbReference type="GO" id="GO:0005524">
    <property type="term" value="F:ATP binding"/>
    <property type="evidence" value="ECO:0007669"/>
    <property type="project" value="InterPro"/>
</dbReference>
<dbReference type="SMART" id="SM00760">
    <property type="entry name" value="Bac_DnaA_C"/>
    <property type="match status" value="1"/>
</dbReference>
<dbReference type="RefSeq" id="WP_138237896.1">
    <property type="nucleotide sequence ID" value="NZ_VBRY01000001.1"/>
</dbReference>
<organism evidence="3 4">
    <name type="scientific">Mariprofundus erugo</name>
    <dbReference type="NCBI Taxonomy" id="2528639"/>
    <lineage>
        <taxon>Bacteria</taxon>
        <taxon>Pseudomonadati</taxon>
        <taxon>Pseudomonadota</taxon>
        <taxon>Candidatius Mariprofundia</taxon>
        <taxon>Mariprofundales</taxon>
        <taxon>Mariprofundaceae</taxon>
        <taxon>Mariprofundus</taxon>
    </lineage>
</organism>
<gene>
    <name evidence="3" type="ORF">FEF65_00885</name>
</gene>
<dbReference type="AlphaFoldDB" id="A0A5R9GS97"/>
<dbReference type="GO" id="GO:0006270">
    <property type="term" value="P:DNA replication initiation"/>
    <property type="evidence" value="ECO:0007669"/>
    <property type="project" value="InterPro"/>
</dbReference>
<dbReference type="GO" id="GO:0043565">
    <property type="term" value="F:sequence-specific DNA binding"/>
    <property type="evidence" value="ECO:0007669"/>
    <property type="project" value="InterPro"/>
</dbReference>
<dbReference type="PANTHER" id="PTHR34322:SF2">
    <property type="entry name" value="TRANSPOSASE IS200-LIKE DOMAIN-CONTAINING PROTEIN"/>
    <property type="match status" value="1"/>
</dbReference>
<dbReference type="Proteomes" id="UP000306585">
    <property type="component" value="Unassembled WGS sequence"/>
</dbReference>
<reference evidence="3 4" key="1">
    <citation type="journal article" date="2019" name="Appl. Environ. Microbiol.">
        <title>Environmental Evidence and Genomic Insight of Iron-oxidizing Bacteria Preference Towards More Corrosion Resistant Stainless Steel at Higher Salinities.</title>
        <authorList>
            <person name="Garrison C.E."/>
            <person name="Price K.A."/>
            <person name="Field E.K."/>
        </authorList>
    </citation>
    <scope>NUCLEOTIDE SEQUENCE [LARGE SCALE GENOMIC DNA]</scope>
    <source>
        <strain evidence="3 4">P3</strain>
    </source>
</reference>
<sequence length="318" mass="36460">MARKPRVHLPGGYYHVMMRGNVGSDLFFSDADRTHFMLLMQEGVERYGHRIHAFCLMRNHVHLLIQVETIPLGKIIQNLCFRYTRYVNRQKGEVGHLFQGRFKAILVDADRYLLELARYIHLNPVRAGICERAADFEWSSQNAYMNMVTLPWLHTEEVLSRFSCEESKARFLWQDYIEQGVGESRRSEFHQGSHLGRILGDDHFAERAIQASGRYEMAKAPAIARIIQAVCSEYGVEPSALYESGKGRESSEPRAMAALVVQHIEGVTLTALAKEFGRELSSLSQSAGRLRKRIRSHDDLQERLLTILNEIKTPRCQA</sequence>
<feature type="domain" description="Chromosomal replication initiator DnaA C-terminal" evidence="1">
    <location>
        <begin position="222"/>
        <end position="290"/>
    </location>
</feature>
<proteinExistence type="predicted"/>
<dbReference type="PANTHER" id="PTHR34322">
    <property type="entry name" value="TRANSPOSASE, Y1_TNP DOMAIN-CONTAINING"/>
    <property type="match status" value="1"/>
</dbReference>
<dbReference type="SUPFAM" id="SSF143422">
    <property type="entry name" value="Transposase IS200-like"/>
    <property type="match status" value="1"/>
</dbReference>
<dbReference type="InterPro" id="IPR036515">
    <property type="entry name" value="Transposase_17_sf"/>
</dbReference>
<dbReference type="Gene3D" id="1.10.1750.10">
    <property type="match status" value="1"/>
</dbReference>
<name>A0A5R9GS97_9PROT</name>
<evidence type="ECO:0000259" key="1">
    <source>
        <dbReference type="SMART" id="SM00760"/>
    </source>
</evidence>
<dbReference type="InterPro" id="IPR010921">
    <property type="entry name" value="Trp_repressor/repl_initiator"/>
</dbReference>
<dbReference type="InterPro" id="IPR013159">
    <property type="entry name" value="DnaA_C"/>
</dbReference>
<dbReference type="GO" id="GO:0006313">
    <property type="term" value="P:DNA transposition"/>
    <property type="evidence" value="ECO:0007669"/>
    <property type="project" value="InterPro"/>
</dbReference>
<comment type="caution">
    <text evidence="3">The sequence shown here is derived from an EMBL/GenBank/DDBJ whole genome shotgun (WGS) entry which is preliminary data.</text>
</comment>
<dbReference type="EMBL" id="VBRY01000001">
    <property type="protein sequence ID" value="TLS69081.1"/>
    <property type="molecule type" value="Genomic_DNA"/>
</dbReference>
<feature type="domain" description="Transposase IS200-like" evidence="2">
    <location>
        <begin position="9"/>
        <end position="123"/>
    </location>
</feature>
<evidence type="ECO:0000313" key="3">
    <source>
        <dbReference type="EMBL" id="TLS69081.1"/>
    </source>
</evidence>